<reference evidence="3 4" key="1">
    <citation type="submission" date="2016-11" db="EMBL/GenBank/DDBJ databases">
        <authorList>
            <person name="Varghese N."/>
            <person name="Submissions S."/>
        </authorList>
    </citation>
    <scope>NUCLEOTIDE SEQUENCE [LARGE SCALE GENOMIC DNA]</scope>
    <source>
        <strain evidence="3 4">DSM 15287</strain>
    </source>
</reference>
<evidence type="ECO:0000256" key="1">
    <source>
        <dbReference type="ARBA" id="ARBA00007637"/>
    </source>
</evidence>
<dbReference type="InterPro" id="IPR036291">
    <property type="entry name" value="NAD(P)-bd_dom_sf"/>
</dbReference>
<protein>
    <submittedName>
        <fullName evidence="3">Nucleoside-diphosphate-sugar epimerase</fullName>
    </submittedName>
</protein>
<dbReference type="InterPro" id="IPR001509">
    <property type="entry name" value="Epimerase_deHydtase"/>
</dbReference>
<dbReference type="Pfam" id="PF01370">
    <property type="entry name" value="Epimerase"/>
    <property type="match status" value="1"/>
</dbReference>
<dbReference type="Gene3D" id="3.40.50.720">
    <property type="entry name" value="NAD(P)-binding Rossmann-like Domain"/>
    <property type="match status" value="1"/>
</dbReference>
<dbReference type="SUPFAM" id="SSF51735">
    <property type="entry name" value="NAD(P)-binding Rossmann-fold domains"/>
    <property type="match status" value="1"/>
</dbReference>
<dbReference type="Proteomes" id="UP000322917">
    <property type="component" value="Unassembled WGS sequence"/>
</dbReference>
<keyword evidence="4" id="KW-1185">Reference proteome</keyword>
<gene>
    <name evidence="3" type="ORF">SAMN02745170_01438</name>
</gene>
<sequence>MKKSMAVVTGATGFIGSYVAKKLIDHGWRVVAIVREESVNSKRLPRHKNMEVITGDLNAPMAWTNQLQKFQPKVFYHLAWTGVGNTDRNSYEQIKNISSSLATLKIAKEIGCTRWVSTGSQAEYGPVANIISETTMTQPTTAYGHSKLAVHSLSKLFGEQLGIEVTWLRIFSTYGPGDNSGWMLTDLIRSLLKGESPVMTAGKQLWDYLYVEDAAEAIVLSGEHDKAVGTFNLGSGRVKTIREYAEIVKNIIDPHLKIQFGALPYRQDQVMHLQANIDKLTQQIGWSPRTDFEVGIQKTINWIRNNS</sequence>
<accession>A0A1M6FHC2</accession>
<dbReference type="EMBL" id="FQZD01000010">
    <property type="protein sequence ID" value="SHI97053.1"/>
    <property type="molecule type" value="Genomic_DNA"/>
</dbReference>
<dbReference type="PANTHER" id="PTHR43000">
    <property type="entry name" value="DTDP-D-GLUCOSE 4,6-DEHYDRATASE-RELATED"/>
    <property type="match status" value="1"/>
</dbReference>
<proteinExistence type="inferred from homology"/>
<comment type="similarity">
    <text evidence="1">Belongs to the NAD(P)-dependent epimerase/dehydratase family.</text>
</comment>
<feature type="domain" description="NAD-dependent epimerase/dehydratase" evidence="2">
    <location>
        <begin position="7"/>
        <end position="234"/>
    </location>
</feature>
<organism evidence="3 4">
    <name type="scientific">Propionispora hippei DSM 15287</name>
    <dbReference type="NCBI Taxonomy" id="1123003"/>
    <lineage>
        <taxon>Bacteria</taxon>
        <taxon>Bacillati</taxon>
        <taxon>Bacillota</taxon>
        <taxon>Negativicutes</taxon>
        <taxon>Selenomonadales</taxon>
        <taxon>Sporomusaceae</taxon>
        <taxon>Propionispora</taxon>
    </lineage>
</organism>
<evidence type="ECO:0000313" key="4">
    <source>
        <dbReference type="Proteomes" id="UP000322917"/>
    </source>
</evidence>
<name>A0A1M6FHC2_9FIRM</name>
<evidence type="ECO:0000259" key="2">
    <source>
        <dbReference type="Pfam" id="PF01370"/>
    </source>
</evidence>
<dbReference type="AlphaFoldDB" id="A0A1M6FHC2"/>
<evidence type="ECO:0000313" key="3">
    <source>
        <dbReference type="EMBL" id="SHI97053.1"/>
    </source>
</evidence>
<dbReference type="RefSeq" id="WP_149734252.1">
    <property type="nucleotide sequence ID" value="NZ_FQZD01000010.1"/>
</dbReference>
<dbReference type="OrthoDB" id="9789543at2"/>